<dbReference type="SUPFAM" id="SSF53756">
    <property type="entry name" value="UDP-Glycosyltransferase/glycogen phosphorylase"/>
    <property type="match status" value="1"/>
</dbReference>
<gene>
    <name evidence="1" type="ORF">PVT68_16695</name>
</gene>
<accession>A0ABY8NCG2</accession>
<dbReference type="CDD" id="cd03801">
    <property type="entry name" value="GT4_PimA-like"/>
    <property type="match status" value="1"/>
</dbReference>
<evidence type="ECO:0000313" key="1">
    <source>
        <dbReference type="EMBL" id="WGL16390.1"/>
    </source>
</evidence>
<keyword evidence="2" id="KW-1185">Reference proteome</keyword>
<organism evidence="1 2">
    <name type="scientific">Microbulbifer bruguierae</name>
    <dbReference type="NCBI Taxonomy" id="3029061"/>
    <lineage>
        <taxon>Bacteria</taxon>
        <taxon>Pseudomonadati</taxon>
        <taxon>Pseudomonadota</taxon>
        <taxon>Gammaproteobacteria</taxon>
        <taxon>Cellvibrionales</taxon>
        <taxon>Microbulbiferaceae</taxon>
        <taxon>Microbulbifer</taxon>
    </lineage>
</organism>
<name>A0ABY8NCG2_9GAMM</name>
<proteinExistence type="predicted"/>
<evidence type="ECO:0000313" key="2">
    <source>
        <dbReference type="Proteomes" id="UP001236500"/>
    </source>
</evidence>
<dbReference type="EMBL" id="CP118605">
    <property type="protein sequence ID" value="WGL16390.1"/>
    <property type="molecule type" value="Genomic_DNA"/>
</dbReference>
<dbReference type="Proteomes" id="UP001236500">
    <property type="component" value="Chromosome"/>
</dbReference>
<sequence length="419" mass="47077">MSTENLSLARDYFYNKKYAEAAKQFSSAYKTDQGQWWLLLEQLRSEQLNEKTGFSGGRKDQKLMVKFYPDYRGNPYQGILYGSSQPESSKYEPSSSDAYKNSLDFLAAENRVYHVHWLKEVFAGAENSQEAKIKLRNYLGTLKLYKCLGVKILWTIHNQIDHDQPEHISPLLIELMKALVELCDCVLVHTNNTIEIMEAYLGVEIKRKAVVLEHPLYPDPVEGSEDLKEPSEFSAWSGRGKSFALSLGMIRPYKGVADLLDAFSAILSSGDKNARLVVAGRPMDPEVTEKAKVLTKCYPDNFLYISRNLSDAEVNFLYKSCEFSVLTYKKILISGSYYMAATHKKACIAPRIGMFQEKIVDGDNGLLYDGSIAGLIGSLKTAYGKSASELQRMGRLAHNGCQHTAESFSSGFYKVVEGL</sequence>
<protein>
    <submittedName>
        <fullName evidence="1">Glycosyltransferase family 4 protein</fullName>
    </submittedName>
</protein>
<reference evidence="1 2" key="1">
    <citation type="submission" date="2023-02" db="EMBL/GenBank/DDBJ databases">
        <title>Description and genomic characterization of Microbulbifer bruguierae sp. nov., isolated from the sediment of mangrove plant Bruguiera sexangula.</title>
        <authorList>
            <person name="Long M."/>
        </authorList>
    </citation>
    <scope>NUCLEOTIDE SEQUENCE [LARGE SCALE GENOMIC DNA]</scope>
    <source>
        <strain evidence="1 2">H12</strain>
    </source>
</reference>
<dbReference type="Gene3D" id="3.40.50.2000">
    <property type="entry name" value="Glycogen Phosphorylase B"/>
    <property type="match status" value="1"/>
</dbReference>
<dbReference type="RefSeq" id="WP_280320075.1">
    <property type="nucleotide sequence ID" value="NZ_CP118605.1"/>
</dbReference>
<dbReference type="Pfam" id="PF13692">
    <property type="entry name" value="Glyco_trans_1_4"/>
    <property type="match status" value="1"/>
</dbReference>